<proteinExistence type="predicted"/>
<dbReference type="AlphaFoldDB" id="A0A847S8C0"/>
<dbReference type="EMBL" id="JABAIM010000001">
    <property type="protein sequence ID" value="NLR73589.1"/>
    <property type="molecule type" value="Genomic_DNA"/>
</dbReference>
<dbReference type="SUPFAM" id="SSF69279">
    <property type="entry name" value="Phage tail proteins"/>
    <property type="match status" value="1"/>
</dbReference>
<name>A0A847S8C0_9NEIS</name>
<reference evidence="2 3" key="1">
    <citation type="submission" date="2020-04" db="EMBL/GenBank/DDBJ databases">
        <title>Draft genome of Leeia sp. IMCC25680.</title>
        <authorList>
            <person name="Song J."/>
            <person name="Cho J.-C."/>
        </authorList>
    </citation>
    <scope>NUCLEOTIDE SEQUENCE [LARGE SCALE GENOMIC DNA]</scope>
    <source>
        <strain evidence="2 3">IMCC25680</strain>
    </source>
</reference>
<comment type="caution">
    <text evidence="2">The sequence shown here is derived from an EMBL/GenBank/DDBJ whole genome shotgun (WGS) entry which is preliminary data.</text>
</comment>
<organism evidence="2 3">
    <name type="scientific">Leeia aquatica</name>
    <dbReference type="NCBI Taxonomy" id="2725557"/>
    <lineage>
        <taxon>Bacteria</taxon>
        <taxon>Pseudomonadati</taxon>
        <taxon>Pseudomonadota</taxon>
        <taxon>Betaproteobacteria</taxon>
        <taxon>Neisseriales</taxon>
        <taxon>Leeiaceae</taxon>
        <taxon>Leeia</taxon>
    </lineage>
</organism>
<dbReference type="RefSeq" id="WP_168875258.1">
    <property type="nucleotide sequence ID" value="NZ_JABAIM010000001.1"/>
</dbReference>
<dbReference type="InterPro" id="IPR052726">
    <property type="entry name" value="Phage_Baseplate_Hub"/>
</dbReference>
<keyword evidence="3" id="KW-1185">Reference proteome</keyword>
<evidence type="ECO:0000256" key="1">
    <source>
        <dbReference type="SAM" id="MobiDB-lite"/>
    </source>
</evidence>
<dbReference type="PANTHER" id="PTHR35862">
    <property type="entry name" value="FELS-2 PROPHAGE PROTEIN"/>
    <property type="match status" value="1"/>
</dbReference>
<gene>
    <name evidence="2" type="ORF">HF682_00235</name>
</gene>
<dbReference type="Proteomes" id="UP000587991">
    <property type="component" value="Unassembled WGS sequence"/>
</dbReference>
<evidence type="ECO:0000313" key="2">
    <source>
        <dbReference type="EMBL" id="NLR73589.1"/>
    </source>
</evidence>
<dbReference type="Gene3D" id="3.55.50.10">
    <property type="entry name" value="Baseplate protein-like domains"/>
    <property type="match status" value="1"/>
</dbReference>
<dbReference type="PANTHER" id="PTHR35862:SF1">
    <property type="entry name" value="FELS-2 PROPHAGE PROTEIN"/>
    <property type="match status" value="1"/>
</dbReference>
<accession>A0A847S8C0</accession>
<evidence type="ECO:0000313" key="3">
    <source>
        <dbReference type="Proteomes" id="UP000587991"/>
    </source>
</evidence>
<dbReference type="Pfam" id="PF05954">
    <property type="entry name" value="Phage_GPD"/>
    <property type="match status" value="1"/>
</dbReference>
<sequence length="398" mass="43287">MAALTETGPTLPPAGVAGVPHPVFLLAYGHTDITHDITPYVCSITYTDYLTGQSDELEVELEDSDGRWLSSWYPGKGDALSLRLGYAGEPLLPVGPFEIDEIEFSSPPSTVAIRGLATGIRKSVRTRGSRAFENTTLAAIAQRLARRNHLTLVGKIRDIPIDRVTQYQERDVEFLTRLAREYGYAFKIVGRKLVFTELLDLRETASTLTLQRTDLISIRMRDKIKDVYQQATGKYHNPKTRKLVVYGVKDGQVAEVGTTTSGRKTSGHASSSDTLKLSSRGTAAAVQAKTQAALDHTNLQQTAGTLTVPGNPRLVAGITLQLEACGKLTGKYLVESARHQLERDGGYTTELEVKRVAVAGSKTTQSRHTARRKGLKVYGMTASGQVGVVGFSQKGKTP</sequence>
<protein>
    <submittedName>
        <fullName evidence="2">Phage protein D</fullName>
    </submittedName>
</protein>
<feature type="region of interest" description="Disordered" evidence="1">
    <location>
        <begin position="257"/>
        <end position="278"/>
    </location>
</feature>